<comment type="caution">
    <text evidence="4">The sequence shown here is derived from an EMBL/GenBank/DDBJ whole genome shotgun (WGS) entry which is preliminary data.</text>
</comment>
<feature type="compositionally biased region" description="Low complexity" evidence="1">
    <location>
        <begin position="1"/>
        <end position="10"/>
    </location>
</feature>
<evidence type="ECO:0008006" key="6">
    <source>
        <dbReference type="Google" id="ProtNLM"/>
    </source>
</evidence>
<dbReference type="EMBL" id="WWBZ02000040">
    <property type="protein sequence ID" value="KAF4305205.1"/>
    <property type="molecule type" value="Genomic_DNA"/>
</dbReference>
<proteinExistence type="predicted"/>
<reference evidence="4 5" key="1">
    <citation type="submission" date="2020-04" db="EMBL/GenBank/DDBJ databases">
        <title>Genome Assembly and Annotation of Botryosphaeria dothidea sdau 11-99, a Latent Pathogen of Apple Fruit Ring Rot in China.</title>
        <authorList>
            <person name="Yu C."/>
            <person name="Diao Y."/>
            <person name="Lu Q."/>
            <person name="Zhao J."/>
            <person name="Cui S."/>
            <person name="Peng C."/>
            <person name="He B."/>
            <person name="Liu H."/>
        </authorList>
    </citation>
    <scope>NUCLEOTIDE SEQUENCE [LARGE SCALE GENOMIC DNA]</scope>
    <source>
        <strain evidence="5">sdau11-99</strain>
        <strain evidence="4">Sdau11-99</strain>
    </source>
</reference>
<gene>
    <name evidence="4" type="ORF">GTA08_BOTSDO06928</name>
    <name evidence="3" type="ORF">GTA08_BOTSDO11121</name>
</gene>
<keyword evidence="2" id="KW-0812">Transmembrane</keyword>
<organism evidence="4 5">
    <name type="scientific">Botryosphaeria dothidea</name>
    <dbReference type="NCBI Taxonomy" id="55169"/>
    <lineage>
        <taxon>Eukaryota</taxon>
        <taxon>Fungi</taxon>
        <taxon>Dikarya</taxon>
        <taxon>Ascomycota</taxon>
        <taxon>Pezizomycotina</taxon>
        <taxon>Dothideomycetes</taxon>
        <taxon>Dothideomycetes incertae sedis</taxon>
        <taxon>Botryosphaeriales</taxon>
        <taxon>Botryosphaeriaceae</taxon>
        <taxon>Botryosphaeria</taxon>
    </lineage>
</organism>
<name>A0A8H4IQ26_9PEZI</name>
<feature type="transmembrane region" description="Helical" evidence="2">
    <location>
        <begin position="132"/>
        <end position="163"/>
    </location>
</feature>
<accession>A0A8H4IQ26</accession>
<keyword evidence="2" id="KW-1133">Transmembrane helix</keyword>
<dbReference type="EMBL" id="WWBZ02000082">
    <property type="protein sequence ID" value="KAF4301242.1"/>
    <property type="molecule type" value="Genomic_DNA"/>
</dbReference>
<protein>
    <recommendedName>
        <fullName evidence="6">Apple domain-containing protein</fullName>
    </recommendedName>
</protein>
<evidence type="ECO:0000313" key="5">
    <source>
        <dbReference type="Proteomes" id="UP000572817"/>
    </source>
</evidence>
<dbReference type="OrthoDB" id="5358884at2759"/>
<feature type="region of interest" description="Disordered" evidence="1">
    <location>
        <begin position="1"/>
        <end position="82"/>
    </location>
</feature>
<feature type="compositionally biased region" description="Pro residues" evidence="1">
    <location>
        <begin position="11"/>
        <end position="33"/>
    </location>
</feature>
<evidence type="ECO:0000256" key="1">
    <source>
        <dbReference type="SAM" id="MobiDB-lite"/>
    </source>
</evidence>
<evidence type="ECO:0000256" key="2">
    <source>
        <dbReference type="SAM" id="Phobius"/>
    </source>
</evidence>
<keyword evidence="2" id="KW-0472">Membrane</keyword>
<feature type="compositionally biased region" description="Polar residues" evidence="1">
    <location>
        <begin position="191"/>
        <end position="202"/>
    </location>
</feature>
<feature type="compositionally biased region" description="Low complexity" evidence="1">
    <location>
        <begin position="166"/>
        <end position="190"/>
    </location>
</feature>
<evidence type="ECO:0000313" key="3">
    <source>
        <dbReference type="EMBL" id="KAF4301242.1"/>
    </source>
</evidence>
<evidence type="ECO:0000313" key="4">
    <source>
        <dbReference type="EMBL" id="KAF4305205.1"/>
    </source>
</evidence>
<keyword evidence="5" id="KW-1185">Reference proteome</keyword>
<feature type="region of interest" description="Disordered" evidence="1">
    <location>
        <begin position="166"/>
        <end position="202"/>
    </location>
</feature>
<dbReference type="Proteomes" id="UP000572817">
    <property type="component" value="Unassembled WGS sequence"/>
</dbReference>
<dbReference type="AlphaFoldDB" id="A0A8H4IQ26"/>
<sequence>MPHTSPSSSSLPPPLPPGTPNNNTPPPPQPPTTPRTLHSEDPEVATPHEGPYPSHQHHETDKPVASPTTSSSPPPPPVPSLRADWLAARAPEYYQRAPPADGPEVYYYGDGERGRAAGEGKERERVCGLRPVVFWIMVILLALVLGGAIGGGVGGGLAAAAAAKESSPTTTSNSASSTTTLNSSTSPTPTGQDSANCPSRTGQTYTTTNGSLTFLQLCGINICPETCDIVSASKQRLDTFEECMDACAIYNRQIGTQKCVAVAWDYQQVRQSFDNLCWLKLSQAPLVQDDPADGLTVGAVVIQS</sequence>